<dbReference type="PROSITE" id="PS50844">
    <property type="entry name" value="AFP_LIKE"/>
    <property type="match status" value="1"/>
</dbReference>
<dbReference type="InterPro" id="IPR036732">
    <property type="entry name" value="AFP_Neu5c_C_sf"/>
</dbReference>
<evidence type="ECO:0000313" key="2">
    <source>
        <dbReference type="EMBL" id="XBH07336.1"/>
    </source>
</evidence>
<dbReference type="Pfam" id="PF03102">
    <property type="entry name" value="NeuB"/>
    <property type="match status" value="1"/>
</dbReference>
<gene>
    <name evidence="2" type="ORF">V5E97_15220</name>
</gene>
<dbReference type="SMART" id="SM00858">
    <property type="entry name" value="SAF"/>
    <property type="match status" value="1"/>
</dbReference>
<reference evidence="2" key="1">
    <citation type="submission" date="2024-05" db="EMBL/GenBank/DDBJ databases">
        <title>Planctomycetes of the genus Singulisphaera possess chitinolytic capabilities.</title>
        <authorList>
            <person name="Ivanova A."/>
        </authorList>
    </citation>
    <scope>NUCLEOTIDE SEQUENCE</scope>
    <source>
        <strain evidence="2">Ch08T</strain>
    </source>
</reference>
<accession>A0AAU7CRP1</accession>
<dbReference type="InterPro" id="IPR013132">
    <property type="entry name" value="PseI/NeuA/B-like_N"/>
</dbReference>
<protein>
    <submittedName>
        <fullName evidence="2">N-acetylneuraminate synthase family protein</fullName>
    </submittedName>
</protein>
<dbReference type="SUPFAM" id="SSF51569">
    <property type="entry name" value="Aldolase"/>
    <property type="match status" value="1"/>
</dbReference>
<sequence>MWSNGGEPHCLVIGEVAQAHDGSLGLAHAFIDAIAAAGADAVKFQTHIAAEESTPGEPWRVRFSCQDATRYDYWKRMEFTEPQWQGLKEHAEARRLRFLSSPFSVAAVDLLSRVGVAAWKVASGEVGDPAVFERMVATGLPLLISTGLSPLAEIDAAVAFAESRGRSVAVLQCTTAYPCPPEQVGLNLLPFFRDRYGCRVGLSDHSGTIYPGLAAATLGADLIEVHVTLSREMFGPDVSASLTTDDLRQLVAGVRFIEAMRAGPVDKDAMAQEVAPLRGLFTKSVVAGVDLPAGAVLRASDLLTKKPGTGIPAPRLVELVGRSLRRPLVADTLISEDDLEP</sequence>
<dbReference type="GO" id="GO:0016051">
    <property type="term" value="P:carbohydrate biosynthetic process"/>
    <property type="evidence" value="ECO:0007669"/>
    <property type="project" value="InterPro"/>
</dbReference>
<organism evidence="2">
    <name type="scientific">Singulisphaera sp. Ch08</name>
    <dbReference type="NCBI Taxonomy" id="3120278"/>
    <lineage>
        <taxon>Bacteria</taxon>
        <taxon>Pseudomonadati</taxon>
        <taxon>Planctomycetota</taxon>
        <taxon>Planctomycetia</taxon>
        <taxon>Isosphaerales</taxon>
        <taxon>Isosphaeraceae</taxon>
        <taxon>Singulisphaera</taxon>
    </lineage>
</organism>
<dbReference type="AlphaFoldDB" id="A0AAU7CRP1"/>
<feature type="domain" description="AFP-like" evidence="1">
    <location>
        <begin position="284"/>
        <end position="341"/>
    </location>
</feature>
<name>A0AAU7CRP1_9BACT</name>
<dbReference type="PANTHER" id="PTHR42966:SF1">
    <property type="entry name" value="SIALIC ACID SYNTHASE"/>
    <property type="match status" value="1"/>
</dbReference>
<dbReference type="GO" id="GO:0047444">
    <property type="term" value="F:N-acylneuraminate-9-phosphate synthase activity"/>
    <property type="evidence" value="ECO:0007669"/>
    <property type="project" value="TreeGrafter"/>
</dbReference>
<dbReference type="InterPro" id="IPR013974">
    <property type="entry name" value="SAF"/>
</dbReference>
<dbReference type="Gene3D" id="3.20.20.70">
    <property type="entry name" value="Aldolase class I"/>
    <property type="match status" value="1"/>
</dbReference>
<dbReference type="EMBL" id="CP155447">
    <property type="protein sequence ID" value="XBH07336.1"/>
    <property type="molecule type" value="Genomic_DNA"/>
</dbReference>
<dbReference type="CDD" id="cd11615">
    <property type="entry name" value="SAF_NeuB_like"/>
    <property type="match status" value="1"/>
</dbReference>
<dbReference type="RefSeq" id="WP_406700173.1">
    <property type="nucleotide sequence ID" value="NZ_CP155447.1"/>
</dbReference>
<dbReference type="PANTHER" id="PTHR42966">
    <property type="entry name" value="N-ACETYLNEURAMINATE SYNTHASE"/>
    <property type="match status" value="1"/>
</dbReference>
<dbReference type="Gene3D" id="3.90.1210.10">
    <property type="entry name" value="Antifreeze-like/N-acetylneuraminic acid synthase C-terminal domain"/>
    <property type="match status" value="1"/>
</dbReference>
<dbReference type="InterPro" id="IPR013785">
    <property type="entry name" value="Aldolase_TIM"/>
</dbReference>
<dbReference type="Pfam" id="PF08666">
    <property type="entry name" value="SAF"/>
    <property type="match status" value="1"/>
</dbReference>
<proteinExistence type="predicted"/>
<dbReference type="SUPFAM" id="SSF51269">
    <property type="entry name" value="AFP III-like domain"/>
    <property type="match status" value="1"/>
</dbReference>
<dbReference type="InterPro" id="IPR051690">
    <property type="entry name" value="PseI-like"/>
</dbReference>
<dbReference type="InterPro" id="IPR057736">
    <property type="entry name" value="SAF_PseI/NeuA/NeuB"/>
</dbReference>
<dbReference type="InterPro" id="IPR006190">
    <property type="entry name" value="SAF_AFP_Neu5Ac"/>
</dbReference>
<evidence type="ECO:0000259" key="1">
    <source>
        <dbReference type="PROSITE" id="PS50844"/>
    </source>
</evidence>